<keyword evidence="14 17" id="KW-0418">Kinase</keyword>
<comment type="catalytic activity">
    <reaction evidence="1 17">
        <text>L-histidyl-[protein] + phosphoenolpyruvate = N(pros)-phospho-L-histidyl-[protein] + pyruvate</text>
        <dbReference type="Rhea" id="RHEA:23880"/>
        <dbReference type="Rhea" id="RHEA-COMP:9745"/>
        <dbReference type="Rhea" id="RHEA-COMP:9746"/>
        <dbReference type="ChEBI" id="CHEBI:15361"/>
        <dbReference type="ChEBI" id="CHEBI:29979"/>
        <dbReference type="ChEBI" id="CHEBI:58702"/>
        <dbReference type="ChEBI" id="CHEBI:64837"/>
        <dbReference type="EC" id="2.7.3.9"/>
    </reaction>
</comment>
<feature type="active site" description="Proton donor" evidence="18">
    <location>
        <position position="515"/>
    </location>
</feature>
<dbReference type="EMBL" id="VMBG01000001">
    <property type="protein sequence ID" value="TSJ78730.1"/>
    <property type="molecule type" value="Genomic_DNA"/>
</dbReference>
<evidence type="ECO:0000313" key="24">
    <source>
        <dbReference type="EMBL" id="TSJ78730.1"/>
    </source>
</evidence>
<protein>
    <recommendedName>
        <fullName evidence="7 17">Phosphoenolpyruvate-protein phosphotransferase</fullName>
        <ecNumber evidence="6 17">2.7.3.9</ecNumber>
    </recommendedName>
    <alternativeName>
        <fullName evidence="16 17">Phosphotransferase system, enzyme I</fullName>
    </alternativeName>
</protein>
<dbReference type="InterPro" id="IPR000121">
    <property type="entry name" value="PEP_util_C"/>
</dbReference>
<feature type="active site" description="Tele-phosphohistidine intermediate" evidence="18">
    <location>
        <position position="200"/>
    </location>
</feature>
<evidence type="ECO:0000259" key="23">
    <source>
        <dbReference type="Pfam" id="PF05524"/>
    </source>
</evidence>
<dbReference type="InterPro" id="IPR015813">
    <property type="entry name" value="Pyrv/PenolPyrv_kinase-like_dom"/>
</dbReference>
<evidence type="ECO:0000256" key="9">
    <source>
        <dbReference type="ARBA" id="ARBA00022490"/>
    </source>
</evidence>
<feature type="domain" description="Phosphotransferase system enzyme I N-terminal" evidence="23">
    <location>
        <begin position="14"/>
        <end position="137"/>
    </location>
</feature>
<dbReference type="Pfam" id="PF05524">
    <property type="entry name" value="PEP-utilisers_N"/>
    <property type="match status" value="1"/>
</dbReference>
<gene>
    <name evidence="24" type="primary">ptsP</name>
    <name evidence="24" type="ORF">FPL22_05330</name>
</gene>
<evidence type="ECO:0000256" key="1">
    <source>
        <dbReference type="ARBA" id="ARBA00000683"/>
    </source>
</evidence>
<dbReference type="PRINTS" id="PR01736">
    <property type="entry name" value="PHPHTRNFRASE"/>
</dbReference>
<dbReference type="Proteomes" id="UP000315648">
    <property type="component" value="Unassembled WGS sequence"/>
</dbReference>
<evidence type="ECO:0000256" key="10">
    <source>
        <dbReference type="ARBA" id="ARBA00022597"/>
    </source>
</evidence>
<keyword evidence="9 17" id="KW-0963">Cytoplasm</keyword>
<dbReference type="Pfam" id="PF00391">
    <property type="entry name" value="PEP-utilizers"/>
    <property type="match status" value="1"/>
</dbReference>
<evidence type="ECO:0000313" key="25">
    <source>
        <dbReference type="Proteomes" id="UP000315648"/>
    </source>
</evidence>
<feature type="binding site" evidence="20">
    <location>
        <position position="444"/>
    </location>
    <ligand>
        <name>Mg(2+)</name>
        <dbReference type="ChEBI" id="CHEBI:18420"/>
    </ligand>
</feature>
<keyword evidence="13 17" id="KW-0479">Metal-binding</keyword>
<evidence type="ECO:0000256" key="2">
    <source>
        <dbReference type="ARBA" id="ARBA00001946"/>
    </source>
</evidence>
<evidence type="ECO:0000256" key="4">
    <source>
        <dbReference type="ARBA" id="ARBA00004496"/>
    </source>
</evidence>
<evidence type="ECO:0000256" key="8">
    <source>
        <dbReference type="ARBA" id="ARBA00022448"/>
    </source>
</evidence>
<dbReference type="SUPFAM" id="SSF51621">
    <property type="entry name" value="Phosphoenolpyruvate/pyruvate domain"/>
    <property type="match status" value="1"/>
</dbReference>
<comment type="cofactor">
    <cofactor evidence="2 17 20">
        <name>Mg(2+)</name>
        <dbReference type="ChEBI" id="CHEBI:18420"/>
    </cofactor>
</comment>
<dbReference type="SUPFAM" id="SSF47831">
    <property type="entry name" value="Enzyme I of the PEP:sugar phosphotransferase system HPr-binding (sub)domain"/>
    <property type="match status" value="1"/>
</dbReference>
<dbReference type="Gene3D" id="3.20.20.60">
    <property type="entry name" value="Phosphoenolpyruvate-binding domains"/>
    <property type="match status" value="1"/>
</dbReference>
<dbReference type="Gene3D" id="1.10.274.10">
    <property type="entry name" value="PtsI, HPr-binding domain"/>
    <property type="match status" value="1"/>
</dbReference>
<evidence type="ECO:0000256" key="7">
    <source>
        <dbReference type="ARBA" id="ARBA00016544"/>
    </source>
</evidence>
<proteinExistence type="inferred from homology"/>
<accession>A0A556QQ12</accession>
<comment type="caution">
    <text evidence="24">The sequence shown here is derived from an EMBL/GenBank/DDBJ whole genome shotgun (WGS) entry which is preliminary data.</text>
</comment>
<dbReference type="NCBIfam" id="TIGR01417">
    <property type="entry name" value="PTS_I_fam"/>
    <property type="match status" value="1"/>
</dbReference>
<feature type="binding site" evidence="20">
    <location>
        <position position="468"/>
    </location>
    <ligand>
        <name>Mg(2+)</name>
        <dbReference type="ChEBI" id="CHEBI:18420"/>
    </ligand>
</feature>
<dbReference type="InterPro" id="IPR008731">
    <property type="entry name" value="PTS_EIN"/>
</dbReference>
<dbReference type="InterPro" id="IPR040442">
    <property type="entry name" value="Pyrv_kinase-like_dom_sf"/>
</dbReference>
<reference evidence="24 25" key="1">
    <citation type="submission" date="2019-07" db="EMBL/GenBank/DDBJ databases">
        <title>Description of 53C-WASEF.</title>
        <authorList>
            <person name="Pitt A."/>
            <person name="Hahn M.W."/>
        </authorList>
    </citation>
    <scope>NUCLEOTIDE SEQUENCE [LARGE SCALE GENOMIC DNA]</scope>
    <source>
        <strain evidence="24 25">53C-WASEF</strain>
    </source>
</reference>
<evidence type="ECO:0000259" key="22">
    <source>
        <dbReference type="Pfam" id="PF02896"/>
    </source>
</evidence>
<comment type="similarity">
    <text evidence="5 17">Belongs to the PEP-utilizing enzyme family.</text>
</comment>
<keyword evidence="8 17" id="KW-0813">Transport</keyword>
<evidence type="ECO:0000256" key="15">
    <source>
        <dbReference type="ARBA" id="ARBA00022842"/>
    </source>
</evidence>
<evidence type="ECO:0000256" key="5">
    <source>
        <dbReference type="ARBA" id="ARBA00007837"/>
    </source>
</evidence>
<dbReference type="GO" id="GO:0046872">
    <property type="term" value="F:metal ion binding"/>
    <property type="evidence" value="ECO:0007669"/>
    <property type="project" value="UniProtKB-KW"/>
</dbReference>
<dbReference type="InterPro" id="IPR024692">
    <property type="entry name" value="PTS_EI"/>
</dbReference>
<keyword evidence="25" id="KW-1185">Reference proteome</keyword>
<dbReference type="GO" id="GO:0008965">
    <property type="term" value="F:phosphoenolpyruvate-protein phosphotransferase activity"/>
    <property type="evidence" value="ECO:0007669"/>
    <property type="project" value="UniProtKB-EC"/>
</dbReference>
<dbReference type="PANTHER" id="PTHR46244">
    <property type="entry name" value="PHOSPHOENOLPYRUVATE-PROTEIN PHOSPHOTRANSFERASE"/>
    <property type="match status" value="1"/>
</dbReference>
<feature type="domain" description="PEP-utilising enzyme mobile" evidence="21">
    <location>
        <begin position="165"/>
        <end position="236"/>
    </location>
</feature>
<keyword evidence="11 17" id="KW-0808">Transferase</keyword>
<dbReference type="GO" id="GO:0009401">
    <property type="term" value="P:phosphoenolpyruvate-dependent sugar phosphotransferase system"/>
    <property type="evidence" value="ECO:0007669"/>
    <property type="project" value="UniProtKB-KW"/>
</dbReference>
<dbReference type="PANTHER" id="PTHR46244:SF3">
    <property type="entry name" value="PHOSPHOENOLPYRUVATE-PROTEIN PHOSPHOTRANSFERASE"/>
    <property type="match status" value="1"/>
</dbReference>
<evidence type="ECO:0000256" key="16">
    <source>
        <dbReference type="ARBA" id="ARBA00033235"/>
    </source>
</evidence>
<evidence type="ECO:0000256" key="18">
    <source>
        <dbReference type="PIRSR" id="PIRSR000732-1"/>
    </source>
</evidence>
<dbReference type="AlphaFoldDB" id="A0A556QQ12"/>
<keyword evidence="24" id="KW-0670">Pyruvate</keyword>
<evidence type="ECO:0000256" key="17">
    <source>
        <dbReference type="PIRNR" id="PIRNR000732"/>
    </source>
</evidence>
<keyword evidence="15 17" id="KW-0460">Magnesium</keyword>
<sequence length="589" mass="65630">MSTDKRGKTETLVQGIAASQGIAYGQAFLYLQSDVEVPAYQVEPEKRMQEISRFDHAILVTRQQIQKIMSEVDKNLGPEEAQIFDAHLLVLEDQALISETIREFETSGRNIETCFNKVSQRYIKAFSEIDDEYLRERSGDIRDVAQRVLQNLLGHSSQNLSQLVEKRVVIANDISPSDAAGIDSSQALAIVTDSGSKTSHAVIVARSMKVPAVVAVRDLTKQVMPGDWVLVDGYEGLVILNPTQQTLFRYGQIQIQKKGFEQRLMEANRRPATTLDGVTITLRANIEKVDECALVKEYLADGVGLFRTEFLYLNAGHIPSEEDQFHAYKAVAESLAPSPVVIRTLDLGGDKPMAGHPHLFPKEDNPFLGYRAIRFCLDHPEIFKDQLRAILRASAHGDIRMMYPMISGRDELTRANVMLTECKEELKAKKIPFNAAVQVGAMIEIPSAAITSDVLAKDCDFFSIGTNDLIQYLLAVDRVNNRIAHLYEPTHPAVIRMLKLVVDEAHKNKIKVSVCGEMAGDSVYAPLLLGLGVDELSMTPPLIPAVKYLIRSMKLSDSQKLAEDALKLTSAKEIFTLCNEFSRMRVKLN</sequence>
<dbReference type="PIRSF" id="PIRSF000732">
    <property type="entry name" value="PTS_enzyme_I"/>
    <property type="match status" value="1"/>
</dbReference>
<keyword evidence="10 17" id="KW-0762">Sugar transport</keyword>
<keyword evidence="12 17" id="KW-0598">Phosphotransferase system</keyword>
<feature type="binding site" evidence="19">
    <location>
        <position position="307"/>
    </location>
    <ligand>
        <name>phosphoenolpyruvate</name>
        <dbReference type="ChEBI" id="CHEBI:58702"/>
    </ligand>
</feature>
<organism evidence="24 25">
    <name type="scientific">Rariglobus hedericola</name>
    <dbReference type="NCBI Taxonomy" id="2597822"/>
    <lineage>
        <taxon>Bacteria</taxon>
        <taxon>Pseudomonadati</taxon>
        <taxon>Verrucomicrobiota</taxon>
        <taxon>Opitutia</taxon>
        <taxon>Opitutales</taxon>
        <taxon>Opitutaceae</taxon>
        <taxon>Rariglobus</taxon>
    </lineage>
</organism>
<dbReference type="PROSITE" id="PS00742">
    <property type="entry name" value="PEP_ENZYMES_2"/>
    <property type="match status" value="1"/>
</dbReference>
<dbReference type="Pfam" id="PF02896">
    <property type="entry name" value="PEP-utilizers_C"/>
    <property type="match status" value="1"/>
</dbReference>
<evidence type="ECO:0000256" key="13">
    <source>
        <dbReference type="ARBA" id="ARBA00022723"/>
    </source>
</evidence>
<dbReference type="SUPFAM" id="SSF52009">
    <property type="entry name" value="Phosphohistidine domain"/>
    <property type="match status" value="1"/>
</dbReference>
<name>A0A556QQ12_9BACT</name>
<evidence type="ECO:0000259" key="21">
    <source>
        <dbReference type="Pfam" id="PF00391"/>
    </source>
</evidence>
<dbReference type="OrthoDB" id="9765468at2"/>
<evidence type="ECO:0000256" key="19">
    <source>
        <dbReference type="PIRSR" id="PIRSR000732-2"/>
    </source>
</evidence>
<feature type="binding site" evidence="19">
    <location>
        <position position="478"/>
    </location>
    <ligand>
        <name>phosphoenolpyruvate</name>
        <dbReference type="ChEBI" id="CHEBI:58702"/>
    </ligand>
</feature>
<dbReference type="InterPro" id="IPR023151">
    <property type="entry name" value="PEP_util_CS"/>
</dbReference>
<dbReference type="RefSeq" id="WP_144229071.1">
    <property type="nucleotide sequence ID" value="NZ_CBCRVV010000002.1"/>
</dbReference>
<dbReference type="Gene3D" id="3.50.30.10">
    <property type="entry name" value="Phosphohistidine domain"/>
    <property type="match status" value="1"/>
</dbReference>
<feature type="domain" description="PEP-utilising enzyme C-terminal" evidence="22">
    <location>
        <begin position="266"/>
        <end position="553"/>
    </location>
</feature>
<evidence type="ECO:0000256" key="12">
    <source>
        <dbReference type="ARBA" id="ARBA00022683"/>
    </source>
</evidence>
<evidence type="ECO:0000256" key="14">
    <source>
        <dbReference type="ARBA" id="ARBA00022777"/>
    </source>
</evidence>
<feature type="binding site" evidence="19">
    <location>
        <begin position="467"/>
        <end position="468"/>
    </location>
    <ligand>
        <name>phosphoenolpyruvate</name>
        <dbReference type="ChEBI" id="CHEBI:58702"/>
    </ligand>
</feature>
<dbReference type="GO" id="GO:0005737">
    <property type="term" value="C:cytoplasm"/>
    <property type="evidence" value="ECO:0007669"/>
    <property type="project" value="UniProtKB-SubCell"/>
</dbReference>
<evidence type="ECO:0000256" key="6">
    <source>
        <dbReference type="ARBA" id="ARBA00012232"/>
    </source>
</evidence>
<comment type="function">
    <text evidence="3 17">General (non sugar-specific) component of the phosphoenolpyruvate-dependent sugar phosphotransferase system (sugar PTS). This major carbohydrate active-transport system catalyzes the phosphorylation of incoming sugar substrates concomitantly with their translocation across the cell membrane. Enzyme I transfers the phosphoryl group from phosphoenolpyruvate (PEP) to the phosphoryl carrier protein (HPr).</text>
</comment>
<dbReference type="InterPro" id="IPR036618">
    <property type="entry name" value="PtsI_HPr-bd_sf"/>
</dbReference>
<evidence type="ECO:0000256" key="20">
    <source>
        <dbReference type="PIRSR" id="PIRSR000732-3"/>
    </source>
</evidence>
<evidence type="ECO:0000256" key="3">
    <source>
        <dbReference type="ARBA" id="ARBA00002728"/>
    </source>
</evidence>
<dbReference type="InterPro" id="IPR050499">
    <property type="entry name" value="PEP-utilizing_PTS_enzyme"/>
</dbReference>
<dbReference type="GO" id="GO:0016301">
    <property type="term" value="F:kinase activity"/>
    <property type="evidence" value="ECO:0007669"/>
    <property type="project" value="UniProtKB-KW"/>
</dbReference>
<comment type="subcellular location">
    <subcellularLocation>
        <location evidence="4 17">Cytoplasm</location>
    </subcellularLocation>
</comment>
<dbReference type="InterPro" id="IPR036637">
    <property type="entry name" value="Phosphohistidine_dom_sf"/>
</dbReference>
<dbReference type="InterPro" id="IPR008279">
    <property type="entry name" value="PEP-util_enz_mobile_dom"/>
</dbReference>
<dbReference type="EC" id="2.7.3.9" evidence="6 17"/>
<evidence type="ECO:0000256" key="11">
    <source>
        <dbReference type="ARBA" id="ARBA00022679"/>
    </source>
</evidence>
<dbReference type="InterPro" id="IPR006318">
    <property type="entry name" value="PTS_EI-like"/>
</dbReference>
<feature type="binding site" evidence="19">
    <location>
        <position position="343"/>
    </location>
    <ligand>
        <name>phosphoenolpyruvate</name>
        <dbReference type="ChEBI" id="CHEBI:58702"/>
    </ligand>
</feature>